<gene>
    <name evidence="1" type="ORF">DHETER_LOCUS6022</name>
</gene>
<sequence length="454" mass="53049">VDEPVPESFSFNDLIRNPETIHDKDTNEIDKKYEKFGNIVDQVFVEIPKHASKIIKNSFNDGKLYDNSVDEISKKIQTRINDKMSEILRKISIKISEISFYTPYVDYLLSANISIEKIELAKKESSDKEIQLTTKIHFIKKINFPELKRIIFAEIHVEIIIMLLEELFNIFLENFFNLLQENISDNIEEDKEFIEIIKGKTLINRDKADEFSKNISTEFSTEISKKVIEKISIRIQEEVENHFYKILNIIYRAFKVVDEYGDGKIEISNGQETSYKGQGGSSEQNSESPIEEQNFAEKIQNQHFTLTYDINEIKTLCYKTLNDELNGIKTAERNNLAKSLEDIVNKDVNKSKEVDIEHIVFIIFAILDSESLVFLYKIVEDYAKKVKNYYNVRKTDEPESGLEKIGLKDDHDQKSDTGNNDNDIERYIERFIIIRVWEEIIFKSIPLIIIMVCQ</sequence>
<name>A0ACA9M6Z7_9GLOM</name>
<accession>A0ACA9M6Z7</accession>
<organism evidence="1 2">
    <name type="scientific">Dentiscutata heterogama</name>
    <dbReference type="NCBI Taxonomy" id="1316150"/>
    <lineage>
        <taxon>Eukaryota</taxon>
        <taxon>Fungi</taxon>
        <taxon>Fungi incertae sedis</taxon>
        <taxon>Mucoromycota</taxon>
        <taxon>Glomeromycotina</taxon>
        <taxon>Glomeromycetes</taxon>
        <taxon>Diversisporales</taxon>
        <taxon>Gigasporaceae</taxon>
        <taxon>Dentiscutata</taxon>
    </lineage>
</organism>
<evidence type="ECO:0000313" key="2">
    <source>
        <dbReference type="Proteomes" id="UP000789702"/>
    </source>
</evidence>
<dbReference type="Proteomes" id="UP000789702">
    <property type="component" value="Unassembled WGS sequence"/>
</dbReference>
<evidence type="ECO:0000313" key="1">
    <source>
        <dbReference type="EMBL" id="CAG8570131.1"/>
    </source>
</evidence>
<protein>
    <submittedName>
        <fullName evidence="1">17353_t:CDS:1</fullName>
    </submittedName>
</protein>
<proteinExistence type="predicted"/>
<feature type="non-terminal residue" evidence="1">
    <location>
        <position position="1"/>
    </location>
</feature>
<keyword evidence="2" id="KW-1185">Reference proteome</keyword>
<comment type="caution">
    <text evidence="1">The sequence shown here is derived from an EMBL/GenBank/DDBJ whole genome shotgun (WGS) entry which is preliminary data.</text>
</comment>
<reference evidence="1" key="1">
    <citation type="submission" date="2021-06" db="EMBL/GenBank/DDBJ databases">
        <authorList>
            <person name="Kallberg Y."/>
            <person name="Tangrot J."/>
            <person name="Rosling A."/>
        </authorList>
    </citation>
    <scope>NUCLEOTIDE SEQUENCE</scope>
    <source>
        <strain evidence="1">IL203A</strain>
    </source>
</reference>
<dbReference type="EMBL" id="CAJVPU010007222">
    <property type="protein sequence ID" value="CAG8570131.1"/>
    <property type="molecule type" value="Genomic_DNA"/>
</dbReference>